<dbReference type="AlphaFoldDB" id="A0AAW0WHF4"/>
<keyword evidence="3" id="KW-1185">Reference proteome</keyword>
<dbReference type="Proteomes" id="UP001445076">
    <property type="component" value="Unassembled WGS sequence"/>
</dbReference>
<feature type="non-terminal residue" evidence="2">
    <location>
        <position position="134"/>
    </location>
</feature>
<protein>
    <submittedName>
        <fullName evidence="2">Uncharacterized protein</fullName>
    </submittedName>
</protein>
<keyword evidence="1" id="KW-0732">Signal</keyword>
<accession>A0AAW0WHF4</accession>
<evidence type="ECO:0000313" key="3">
    <source>
        <dbReference type="Proteomes" id="UP001445076"/>
    </source>
</evidence>
<feature type="chain" id="PRO_5043765997" evidence="1">
    <location>
        <begin position="32"/>
        <end position="134"/>
    </location>
</feature>
<gene>
    <name evidence="2" type="ORF">OTU49_010270</name>
</gene>
<name>A0AAW0WHF4_CHEQU</name>
<organism evidence="2 3">
    <name type="scientific">Cherax quadricarinatus</name>
    <name type="common">Australian red claw crayfish</name>
    <dbReference type="NCBI Taxonomy" id="27406"/>
    <lineage>
        <taxon>Eukaryota</taxon>
        <taxon>Metazoa</taxon>
        <taxon>Ecdysozoa</taxon>
        <taxon>Arthropoda</taxon>
        <taxon>Crustacea</taxon>
        <taxon>Multicrustacea</taxon>
        <taxon>Malacostraca</taxon>
        <taxon>Eumalacostraca</taxon>
        <taxon>Eucarida</taxon>
        <taxon>Decapoda</taxon>
        <taxon>Pleocyemata</taxon>
        <taxon>Astacidea</taxon>
        <taxon>Parastacoidea</taxon>
        <taxon>Parastacidae</taxon>
        <taxon>Cherax</taxon>
    </lineage>
</organism>
<reference evidence="2 3" key="1">
    <citation type="journal article" date="2024" name="BMC Genomics">
        <title>Genome assembly of redclaw crayfish (Cherax quadricarinatus) provides insights into its immune adaptation and hypoxia tolerance.</title>
        <authorList>
            <person name="Liu Z."/>
            <person name="Zheng J."/>
            <person name="Li H."/>
            <person name="Fang K."/>
            <person name="Wang S."/>
            <person name="He J."/>
            <person name="Zhou D."/>
            <person name="Weng S."/>
            <person name="Chi M."/>
            <person name="Gu Z."/>
            <person name="He J."/>
            <person name="Li F."/>
            <person name="Wang M."/>
        </authorList>
    </citation>
    <scope>NUCLEOTIDE SEQUENCE [LARGE SCALE GENOMIC DNA]</scope>
    <source>
        <strain evidence="2">ZL_2023a</strain>
    </source>
</reference>
<proteinExistence type="predicted"/>
<feature type="signal peptide" evidence="1">
    <location>
        <begin position="1"/>
        <end position="31"/>
    </location>
</feature>
<evidence type="ECO:0000256" key="1">
    <source>
        <dbReference type="SAM" id="SignalP"/>
    </source>
</evidence>
<comment type="caution">
    <text evidence="2">The sequence shown here is derived from an EMBL/GenBank/DDBJ whole genome shotgun (WGS) entry which is preliminary data.</text>
</comment>
<dbReference type="EMBL" id="JARKIK010000079">
    <property type="protein sequence ID" value="KAK8726471.1"/>
    <property type="molecule type" value="Genomic_DNA"/>
</dbReference>
<evidence type="ECO:0000313" key="2">
    <source>
        <dbReference type="EMBL" id="KAK8726471.1"/>
    </source>
</evidence>
<sequence>MTERWTNTPEITTHFLSFLLMLLVTQSLSKSEEVNKTRLEMVKSFSKMPGEVCLRCLGGQNKEEGVTAVLRLTVISTAKKIRRTAGNCTITSDLLCTDTWHTLIFSNDSDNDEHSLKTKMDGNKTITYNKSDVR</sequence>